<gene>
    <name evidence="1" type="ordered locus">FBFL15_2517</name>
</gene>
<evidence type="ECO:0000313" key="2">
    <source>
        <dbReference type="Proteomes" id="UP000009186"/>
    </source>
</evidence>
<evidence type="ECO:0000313" key="1">
    <source>
        <dbReference type="EMBL" id="CCB70515.1"/>
    </source>
</evidence>
<accession>G2Z072</accession>
<proteinExistence type="predicted"/>
<name>G2Z072_FLABF</name>
<dbReference type="STRING" id="1034807.FBFL15_2517"/>
<organism evidence="1 2">
    <name type="scientific">Flavobacterium branchiophilum (strain FL-15)</name>
    <dbReference type="NCBI Taxonomy" id="1034807"/>
    <lineage>
        <taxon>Bacteria</taxon>
        <taxon>Pseudomonadati</taxon>
        <taxon>Bacteroidota</taxon>
        <taxon>Flavobacteriia</taxon>
        <taxon>Flavobacteriales</taxon>
        <taxon>Flavobacteriaceae</taxon>
        <taxon>Flavobacterium</taxon>
    </lineage>
</organism>
<dbReference type="eggNOG" id="ENOG50339K9">
    <property type="taxonomic scope" value="Bacteria"/>
</dbReference>
<sequence>MHSSYFNLIKGDDETKQTKGLGIVLSKSEIALRAFLKMPKIKDAKINLEKYDAVIVNCELVSKTDIKQRLDVLIRFFEKNVLKKTIIIEAKSSNKNISFLSAKSQLEGYLDNRFQELDNVEEKDLMKVVLTKYSGVSTEGDTISLAWDDIYTMLYQNRNQDELINDYFNFLTKINGTMKFYEKEVYSIPSAEWSSNAIEKLKIYECPNSGRYLIKQKPLYITFRKSGGGEMSKLYKIDDIIIFNPRNDYKVFLKSDDYPDEIKQKIKNYVNYMRENNFWTEEILPDEEKQFFILSENDNIELKNNPKPEKNNSFRAYYKLSDLLTNNIVGSKEEIEETE</sequence>
<keyword evidence="2" id="KW-1185">Reference proteome</keyword>
<dbReference type="EMBL" id="FQ859183">
    <property type="protein sequence ID" value="CCB70515.1"/>
    <property type="molecule type" value="Genomic_DNA"/>
</dbReference>
<dbReference type="Proteomes" id="UP000009186">
    <property type="component" value="Chromosome"/>
</dbReference>
<reference evidence="1 2" key="1">
    <citation type="journal article" date="2011" name="Appl. Environ. Microbiol.">
        <title>Complete genome sequence of the fish pathogen Flavobacterium branchiophilum.</title>
        <authorList>
            <consortium name="1:IP"/>
            <consortium name="Microbial Evolutionary Genomics,F-75015 Paris"/>
            <consortium name="France 2:CNRS"/>
            <consortium name="URA2171"/>
            <consortium name="F-75015 Paris,France 3:Unite de Virologie et Immunologie Mol."/>
            <consortium name="INRA,78352 Jouy en Josas Cedex"/>
            <consortium name="France. 4:Unite de Mathemathique"/>
            <consortium name="Informatique et Genome,INRA"/>
            <consortium name="78352 Jouy en Josas Cedex"/>
            <consortium name="France. 5:CEA/Genoscope"/>
            <consortium name="Evry"/>
            <consortium name="France"/>
            <person name="Touchon M."/>
            <person name="Barbier P."/>
            <person name="Bernardet J.F."/>
            <person name="Loux V."/>
            <person name="Vacherie B."/>
            <person name="Barbe V."/>
            <person name="Rocha E.P."/>
            <person name="Duchaud E."/>
        </authorList>
    </citation>
    <scope>NUCLEOTIDE SEQUENCE [LARGE SCALE GENOMIC DNA]</scope>
    <source>
        <strain evidence="1 2">FL-15</strain>
    </source>
</reference>
<dbReference type="HOGENOM" id="CLU_818241_0_0_10"/>
<dbReference type="KEGG" id="fbr:FBFL15_2517"/>
<dbReference type="AlphaFoldDB" id="G2Z072"/>
<protein>
    <submittedName>
        <fullName evidence="1">Uncharacterized protein</fullName>
    </submittedName>
</protein>